<dbReference type="Proteomes" id="UP000030017">
    <property type="component" value="Unassembled WGS sequence"/>
</dbReference>
<evidence type="ECO:0000313" key="2">
    <source>
        <dbReference type="Proteomes" id="UP000030017"/>
    </source>
</evidence>
<dbReference type="AlphaFoldDB" id="A0A0A0EQK7"/>
<dbReference type="STRING" id="1122185.N792_05410"/>
<reference evidence="1 2" key="1">
    <citation type="submission" date="2013-08" db="EMBL/GenBank/DDBJ databases">
        <title>Genome sequencing of Lysobacter.</title>
        <authorList>
            <person name="Zhang S."/>
            <person name="Wang G."/>
        </authorList>
    </citation>
    <scope>NUCLEOTIDE SEQUENCE [LARGE SCALE GENOMIC DNA]</scope>
    <source>
        <strain evidence="1 2">Ko07</strain>
    </source>
</reference>
<comment type="caution">
    <text evidence="1">The sequence shown here is derived from an EMBL/GenBank/DDBJ whole genome shotgun (WGS) entry which is preliminary data.</text>
</comment>
<organism evidence="1 2">
    <name type="scientific">Lysobacter concretionis Ko07 = DSM 16239</name>
    <dbReference type="NCBI Taxonomy" id="1122185"/>
    <lineage>
        <taxon>Bacteria</taxon>
        <taxon>Pseudomonadati</taxon>
        <taxon>Pseudomonadota</taxon>
        <taxon>Gammaproteobacteria</taxon>
        <taxon>Lysobacterales</taxon>
        <taxon>Lysobacteraceae</taxon>
        <taxon>Novilysobacter</taxon>
    </lineage>
</organism>
<protein>
    <submittedName>
        <fullName evidence="1">Uncharacterized protein</fullName>
    </submittedName>
</protein>
<accession>A0A0A0EQK7</accession>
<keyword evidence="2" id="KW-1185">Reference proteome</keyword>
<gene>
    <name evidence="1" type="ORF">N792_05410</name>
</gene>
<evidence type="ECO:0000313" key="1">
    <source>
        <dbReference type="EMBL" id="KGM52505.1"/>
    </source>
</evidence>
<sequence>MMRRGELAKARRMLRKLDCINDQSRSDEQLPKSERKGYAAFSQRRQPVWAEMDSLAADVWRREVGLERYSVVRIQREDAEYELQVLSFSFRDGLPWELRWMWELEGRVLRKDGTLGSKGATSIGFRHGNLYRRHLDGLWRELRWFDEGAG</sequence>
<name>A0A0A0EQK7_9GAMM</name>
<proteinExistence type="predicted"/>
<dbReference type="EMBL" id="AVPS01000003">
    <property type="protein sequence ID" value="KGM52505.1"/>
    <property type="molecule type" value="Genomic_DNA"/>
</dbReference>